<dbReference type="EMBL" id="QFKX01000002">
    <property type="protein sequence ID" value="PWH06298.1"/>
    <property type="molecule type" value="Genomic_DNA"/>
</dbReference>
<feature type="transmembrane region" description="Helical" evidence="2">
    <location>
        <begin position="275"/>
        <end position="293"/>
    </location>
</feature>
<reference evidence="3 4" key="1">
    <citation type="submission" date="2018-05" db="EMBL/GenBank/DDBJ databases">
        <title>Brachybacterium sp. M1HQ-2T, whole genome shotgun sequence.</title>
        <authorList>
            <person name="Tuo L."/>
        </authorList>
    </citation>
    <scope>NUCLEOTIDE SEQUENCE [LARGE SCALE GENOMIC DNA]</scope>
    <source>
        <strain evidence="3 4">M1HQ-2</strain>
    </source>
</reference>
<gene>
    <name evidence="3" type="ORF">DEO23_04750</name>
</gene>
<keyword evidence="2" id="KW-0472">Membrane</keyword>
<evidence type="ECO:0000313" key="4">
    <source>
        <dbReference type="Proteomes" id="UP000245590"/>
    </source>
</evidence>
<name>A0A2U2RK97_9MICO</name>
<evidence type="ECO:0000313" key="3">
    <source>
        <dbReference type="EMBL" id="PWH06298.1"/>
    </source>
</evidence>
<dbReference type="OrthoDB" id="4793224at2"/>
<sequence>MQDEGTTHETKGAPGTTSEDAVPFGDFAPTRFGADVRYEGSRQGHDYVAEVRHRFLDTEVDVVIDGVRHTPKPEKALATKDSAEDVTTEDGLAIRFDEGLFRHRITVRRPTEKGRMKDGEQLVVRTALPGAAGEVDVVGAEELRGTPLVPEQGSTSAAREARKAEHPVRFGLIAAGAQAMRYLLPLLGIGALLSGLLDPVKRWIAERAAPVTSWVDEATRGIREWVGGLIRPVLDLIDVVLDPVRSALNRLWDLLFGWIPEIHLGLDLPGWVFDWLVPVLVVVVVFLVTIAGIRDRRDRLEKARRPEGMQSGSGAADSSPEEDEEDVHDGEAEQDAQEERAGKQEQ</sequence>
<proteinExistence type="predicted"/>
<evidence type="ECO:0000256" key="1">
    <source>
        <dbReference type="SAM" id="MobiDB-lite"/>
    </source>
</evidence>
<dbReference type="Proteomes" id="UP000245590">
    <property type="component" value="Unassembled WGS sequence"/>
</dbReference>
<feature type="region of interest" description="Disordered" evidence="1">
    <location>
        <begin position="1"/>
        <end position="24"/>
    </location>
</feature>
<organism evidence="3 4">
    <name type="scientific">Brachybacterium endophyticum</name>
    <dbReference type="NCBI Taxonomy" id="2182385"/>
    <lineage>
        <taxon>Bacteria</taxon>
        <taxon>Bacillati</taxon>
        <taxon>Actinomycetota</taxon>
        <taxon>Actinomycetes</taxon>
        <taxon>Micrococcales</taxon>
        <taxon>Dermabacteraceae</taxon>
        <taxon>Brachybacterium</taxon>
    </lineage>
</organism>
<dbReference type="RefSeq" id="WP_109274891.1">
    <property type="nucleotide sequence ID" value="NZ_QFKX01000002.1"/>
</dbReference>
<feature type="region of interest" description="Disordered" evidence="1">
    <location>
        <begin position="301"/>
        <end position="346"/>
    </location>
</feature>
<feature type="compositionally biased region" description="Basic and acidic residues" evidence="1">
    <location>
        <begin position="337"/>
        <end position="346"/>
    </location>
</feature>
<keyword evidence="2" id="KW-1133">Transmembrane helix</keyword>
<dbReference type="AlphaFoldDB" id="A0A2U2RK97"/>
<comment type="caution">
    <text evidence="3">The sequence shown here is derived from an EMBL/GenBank/DDBJ whole genome shotgun (WGS) entry which is preliminary data.</text>
</comment>
<feature type="compositionally biased region" description="Basic and acidic residues" evidence="1">
    <location>
        <begin position="1"/>
        <end position="11"/>
    </location>
</feature>
<keyword evidence="4" id="KW-1185">Reference proteome</keyword>
<keyword evidence="2" id="KW-0812">Transmembrane</keyword>
<evidence type="ECO:0000256" key="2">
    <source>
        <dbReference type="SAM" id="Phobius"/>
    </source>
</evidence>
<protein>
    <submittedName>
        <fullName evidence="3">Uncharacterized protein</fullName>
    </submittedName>
</protein>
<accession>A0A2U2RK97</accession>
<feature type="compositionally biased region" description="Acidic residues" evidence="1">
    <location>
        <begin position="319"/>
        <end position="336"/>
    </location>
</feature>